<comment type="caution">
    <text evidence="1">The sequence shown here is derived from an EMBL/GenBank/DDBJ whole genome shotgun (WGS) entry which is preliminary data.</text>
</comment>
<proteinExistence type="predicted"/>
<name>A0A9W9Z342_9CNID</name>
<protein>
    <submittedName>
        <fullName evidence="1">Tectonin beta-propeller</fullName>
    </submittedName>
</protein>
<dbReference type="Proteomes" id="UP001163046">
    <property type="component" value="Unassembled WGS sequence"/>
</dbReference>
<evidence type="ECO:0000313" key="1">
    <source>
        <dbReference type="EMBL" id="KAJ7374252.1"/>
    </source>
</evidence>
<organism evidence="1 2">
    <name type="scientific">Desmophyllum pertusum</name>
    <dbReference type="NCBI Taxonomy" id="174260"/>
    <lineage>
        <taxon>Eukaryota</taxon>
        <taxon>Metazoa</taxon>
        <taxon>Cnidaria</taxon>
        <taxon>Anthozoa</taxon>
        <taxon>Hexacorallia</taxon>
        <taxon>Scleractinia</taxon>
        <taxon>Caryophylliina</taxon>
        <taxon>Caryophylliidae</taxon>
        <taxon>Desmophyllum</taxon>
    </lineage>
</organism>
<keyword evidence="2" id="KW-1185">Reference proteome</keyword>
<dbReference type="AlphaFoldDB" id="A0A9W9Z342"/>
<accession>A0A9W9Z342</accession>
<evidence type="ECO:0000313" key="2">
    <source>
        <dbReference type="Proteomes" id="UP001163046"/>
    </source>
</evidence>
<sequence length="94" mass="10724">MVLQEVSPIIQLSYSWQALLISSEKRTVLWDFHNAKATQVGQKERKSPGRYGAMFYPQQEETSGDKLDRSPDVYTSDQAYGYGLQILMGRSPLH</sequence>
<dbReference type="GO" id="GO:0005737">
    <property type="term" value="C:cytoplasm"/>
    <property type="evidence" value="ECO:0007669"/>
    <property type="project" value="GOC"/>
</dbReference>
<dbReference type="PANTHER" id="PTHR23287:SF16">
    <property type="entry name" value="TECTONIN BETA-PROPELLER REPEAT-CONTAINING PROTEIN 2"/>
    <property type="match status" value="1"/>
</dbReference>
<reference evidence="1" key="1">
    <citation type="submission" date="2023-01" db="EMBL/GenBank/DDBJ databases">
        <title>Genome assembly of the deep-sea coral Lophelia pertusa.</title>
        <authorList>
            <person name="Herrera S."/>
            <person name="Cordes E."/>
        </authorList>
    </citation>
    <scope>NUCLEOTIDE SEQUENCE</scope>
    <source>
        <strain evidence="1">USNM1676648</strain>
        <tissue evidence="1">Polyp</tissue>
    </source>
</reference>
<dbReference type="PANTHER" id="PTHR23287">
    <property type="entry name" value="RUBY-EYE2-LIKE PROTEIN"/>
    <property type="match status" value="1"/>
</dbReference>
<dbReference type="GO" id="GO:0032527">
    <property type="term" value="P:protein exit from endoplasmic reticulum"/>
    <property type="evidence" value="ECO:0007669"/>
    <property type="project" value="TreeGrafter"/>
</dbReference>
<gene>
    <name evidence="1" type="primary">TECPR2_2</name>
    <name evidence="1" type="ORF">OS493_007331</name>
</gene>
<dbReference type="EMBL" id="MU826828">
    <property type="protein sequence ID" value="KAJ7374252.1"/>
    <property type="molecule type" value="Genomic_DNA"/>
</dbReference>
<dbReference type="OrthoDB" id="9930272at2759"/>